<dbReference type="OrthoDB" id="9794530at2"/>
<dbReference type="InterPro" id="IPR016098">
    <property type="entry name" value="CAP/MinC_C"/>
</dbReference>
<evidence type="ECO:0000256" key="5">
    <source>
        <dbReference type="ARBA" id="ARBA00025606"/>
    </source>
</evidence>
<accession>A0A2U1SS55</accession>
<dbReference type="HAMAP" id="MF_00267">
    <property type="entry name" value="MinC"/>
    <property type="match status" value="1"/>
</dbReference>
<dbReference type="GO" id="GO:0000902">
    <property type="term" value="P:cell morphogenesis"/>
    <property type="evidence" value="ECO:0007669"/>
    <property type="project" value="InterPro"/>
</dbReference>
<dbReference type="InterPro" id="IPR036145">
    <property type="entry name" value="MinC_C_sf"/>
</dbReference>
<dbReference type="GO" id="GO:1901891">
    <property type="term" value="P:regulation of cell septum assembly"/>
    <property type="evidence" value="ECO:0007669"/>
    <property type="project" value="InterPro"/>
</dbReference>
<comment type="caution">
    <text evidence="8">The sequence shown here is derived from an EMBL/GenBank/DDBJ whole genome shotgun (WGS) entry which is preliminary data.</text>
</comment>
<reference evidence="9 11" key="3">
    <citation type="submission" date="2019-07" db="EMBL/GenBank/DDBJ databases">
        <title>Ln-dependent methylotrophs.</title>
        <authorList>
            <person name="Tani A."/>
        </authorList>
    </citation>
    <scope>NUCLEOTIDE SEQUENCE [LARGE SCALE GENOMIC DNA]</scope>
    <source>
        <strain evidence="9 11">SM89A</strain>
    </source>
</reference>
<comment type="similarity">
    <text evidence="1 6">Belongs to the MinC family.</text>
</comment>
<keyword evidence="10" id="KW-1185">Reference proteome</keyword>
<dbReference type="EMBL" id="VJMF01000042">
    <property type="protein sequence ID" value="TRL33363.1"/>
    <property type="molecule type" value="Genomic_DNA"/>
</dbReference>
<feature type="domain" description="Septum formation inhibitor MinC C-terminal" evidence="7">
    <location>
        <begin position="169"/>
        <end position="269"/>
    </location>
</feature>
<comment type="function">
    <text evidence="5 6">Cell division inhibitor that blocks the formation of polar Z ring septums. Rapidly oscillates between the poles of the cell to destabilize FtsZ filaments that have formed before they mature into polar Z rings. Prevents FtsZ polymerization.</text>
</comment>
<dbReference type="InterPro" id="IPR005526">
    <property type="entry name" value="Septum_form_inhib_MinC_C"/>
</dbReference>
<dbReference type="PANTHER" id="PTHR34108">
    <property type="entry name" value="SEPTUM SITE-DETERMINING PROTEIN MINC"/>
    <property type="match status" value="1"/>
</dbReference>
<evidence type="ECO:0000256" key="1">
    <source>
        <dbReference type="ARBA" id="ARBA00006291"/>
    </source>
</evidence>
<organism evidence="8 10">
    <name type="scientific">Methylosinus sporium</name>
    <dbReference type="NCBI Taxonomy" id="428"/>
    <lineage>
        <taxon>Bacteria</taxon>
        <taxon>Pseudomonadati</taxon>
        <taxon>Pseudomonadota</taxon>
        <taxon>Alphaproteobacteria</taxon>
        <taxon>Hyphomicrobiales</taxon>
        <taxon>Methylocystaceae</taxon>
        <taxon>Methylosinus</taxon>
    </lineage>
</organism>
<evidence type="ECO:0000256" key="3">
    <source>
        <dbReference type="ARBA" id="ARBA00023210"/>
    </source>
</evidence>
<protein>
    <recommendedName>
        <fullName evidence="6">Probable septum site-determining protein MinC</fullName>
    </recommendedName>
</protein>
<dbReference type="InterPro" id="IPR013033">
    <property type="entry name" value="MinC"/>
</dbReference>
<keyword evidence="4 6" id="KW-0131">Cell cycle</keyword>
<evidence type="ECO:0000256" key="2">
    <source>
        <dbReference type="ARBA" id="ARBA00022618"/>
    </source>
</evidence>
<evidence type="ECO:0000313" key="11">
    <source>
        <dbReference type="Proteomes" id="UP000316781"/>
    </source>
</evidence>
<dbReference type="EMBL" id="PUIV01000008">
    <property type="protein sequence ID" value="PWB94442.1"/>
    <property type="molecule type" value="Genomic_DNA"/>
</dbReference>
<comment type="subunit">
    <text evidence="6">Interacts with MinD and FtsZ.</text>
</comment>
<evidence type="ECO:0000313" key="10">
    <source>
        <dbReference type="Proteomes" id="UP000245137"/>
    </source>
</evidence>
<dbReference type="GO" id="GO:0000917">
    <property type="term" value="P:division septum assembly"/>
    <property type="evidence" value="ECO:0007669"/>
    <property type="project" value="UniProtKB-KW"/>
</dbReference>
<evidence type="ECO:0000256" key="6">
    <source>
        <dbReference type="HAMAP-Rule" id="MF_00267"/>
    </source>
</evidence>
<evidence type="ECO:0000256" key="4">
    <source>
        <dbReference type="ARBA" id="ARBA00023306"/>
    </source>
</evidence>
<evidence type="ECO:0000313" key="9">
    <source>
        <dbReference type="EMBL" id="TRL33363.1"/>
    </source>
</evidence>
<dbReference type="PANTHER" id="PTHR34108:SF1">
    <property type="entry name" value="SEPTUM SITE-DETERMINING PROTEIN MINC"/>
    <property type="match status" value="1"/>
</dbReference>
<dbReference type="NCBIfam" id="TIGR01222">
    <property type="entry name" value="minC"/>
    <property type="match status" value="1"/>
</dbReference>
<sequence>MRARNIGAAGAPSAVTRPSTHIRFRGRSFPVLALEPDAPIAGWFERLDACLEHSPAFFSRKAIVIDVSRLGLDRDSVSEFVEQLSGRGVRIMGLTGVDPGWACDDLPPILTNGRAIASGEGPAEGVEGAATLTLDERAAFDEIAQTLGGGQAGGTEPADPAARSAAPLVVETAVRSGQSIFHPDGDVIVIGSVSSGADVIAGGSVHVYGTVRGRVMAGAYGDSRARIFCRRLEAELLAVGGFYMTADEIRDEVRGRAVHARLEDETIEITKLD</sequence>
<gene>
    <name evidence="6 9" type="primary">minC</name>
    <name evidence="8" type="ORF">C5689_07930</name>
    <name evidence="9" type="ORF">FM996_10815</name>
</gene>
<reference evidence="8 10" key="1">
    <citation type="journal article" date="2018" name="Appl. Microbiol. Biotechnol.">
        <title>Co-cultivation of the strictly anaerobic methanogen Methanosarcina barkeri with aerobic methanotrophs in an oxygen-limited membrane bioreactor.</title>
        <authorList>
            <person name="In 't Zandt M.H."/>
            <person name="van den Bosch T.J.M."/>
            <person name="Rijkers R."/>
            <person name="van Kessel M.A.H.J."/>
            <person name="Jetten M.S.M."/>
            <person name="Welte C.U."/>
        </authorList>
    </citation>
    <scope>NUCLEOTIDE SEQUENCE [LARGE SCALE GENOMIC DNA]</scope>
    <source>
        <strain evidence="8 10">DSM 17706</strain>
    </source>
</reference>
<keyword evidence="3 6" id="KW-0717">Septation</keyword>
<dbReference type="Proteomes" id="UP000316781">
    <property type="component" value="Unassembled WGS sequence"/>
</dbReference>
<dbReference type="Proteomes" id="UP000245137">
    <property type="component" value="Unassembled WGS sequence"/>
</dbReference>
<dbReference type="Gene3D" id="3.30.70.260">
    <property type="match status" value="1"/>
</dbReference>
<evidence type="ECO:0000259" key="7">
    <source>
        <dbReference type="Pfam" id="PF03775"/>
    </source>
</evidence>
<dbReference type="AlphaFoldDB" id="A0A2U1SS55"/>
<dbReference type="SUPFAM" id="SSF63848">
    <property type="entry name" value="Cell-division inhibitor MinC, C-terminal domain"/>
    <property type="match status" value="1"/>
</dbReference>
<name>A0A2U1SS55_METSR</name>
<dbReference type="Pfam" id="PF03775">
    <property type="entry name" value="MinC_C"/>
    <property type="match status" value="1"/>
</dbReference>
<keyword evidence="2 6" id="KW-0132">Cell division</keyword>
<proteinExistence type="inferred from homology"/>
<reference evidence="8" key="2">
    <citation type="submission" date="2018-02" db="EMBL/GenBank/DDBJ databases">
        <authorList>
            <person name="Cohen D.B."/>
            <person name="Kent A.D."/>
        </authorList>
    </citation>
    <scope>NUCLEOTIDE SEQUENCE</scope>
    <source>
        <strain evidence="8">DSM 17706</strain>
    </source>
</reference>
<evidence type="ECO:0000313" key="8">
    <source>
        <dbReference type="EMBL" id="PWB94442.1"/>
    </source>
</evidence>
<dbReference type="Gene3D" id="2.160.20.70">
    <property type="match status" value="1"/>
</dbReference>